<reference evidence="14" key="1">
    <citation type="submission" date="2020-03" db="EMBL/GenBank/DDBJ databases">
        <authorList>
            <person name="He L."/>
        </authorList>
    </citation>
    <scope>NUCLEOTIDE SEQUENCE</scope>
    <source>
        <strain evidence="14">CkLH20</strain>
    </source>
</reference>
<dbReference type="GO" id="GO:0003918">
    <property type="term" value="F:DNA topoisomerase type II (double strand cut, ATP-hydrolyzing) activity"/>
    <property type="evidence" value="ECO:0007669"/>
    <property type="project" value="UniProtKB-UniRule"/>
</dbReference>
<dbReference type="GO" id="GO:0042138">
    <property type="term" value="P:meiotic DNA double-strand break formation"/>
    <property type="evidence" value="ECO:0007669"/>
    <property type="project" value="TreeGrafter"/>
</dbReference>
<dbReference type="GO" id="GO:0007131">
    <property type="term" value="P:reciprocal meiotic recombination"/>
    <property type="evidence" value="ECO:0007669"/>
    <property type="project" value="TreeGrafter"/>
</dbReference>
<comment type="caution">
    <text evidence="14">The sequence shown here is derived from an EMBL/GenBank/DDBJ whole genome shotgun (WGS) entry which is preliminary data.</text>
</comment>
<dbReference type="InterPro" id="IPR002815">
    <property type="entry name" value="Spo11/TopoVI_A"/>
</dbReference>
<evidence type="ECO:0000256" key="9">
    <source>
        <dbReference type="ARBA" id="ARBA00023235"/>
    </source>
</evidence>
<feature type="region of interest" description="Disordered" evidence="11">
    <location>
        <begin position="66"/>
        <end position="97"/>
    </location>
</feature>
<keyword evidence="5" id="KW-0479">Metal-binding</keyword>
<keyword evidence="15" id="KW-1185">Reference proteome</keyword>
<keyword evidence="8 10" id="KW-0238">DNA-binding</keyword>
<name>A0A9P6IAM6_9PEZI</name>
<dbReference type="EMBL" id="JAATWM020000015">
    <property type="protein sequence ID" value="KAF9877056.1"/>
    <property type="molecule type" value="Genomic_DNA"/>
</dbReference>
<keyword evidence="6" id="KW-0460">Magnesium</keyword>
<sequence length="365" mass="40759">MDHATPNVLGHHSQLIPQHAHQSSSVVDIPDHDPDNNAVGIAIGKLEEILVSVYEALMNDEVLSIPYKTRPNPRRDPATATRSRSAPSVLQFPGRNENESTKFSIQIPTRVLKIIQLSRSALVSGNPVTKRNLYYQCPDLFKTQAIVDGLVDDIAYSLGLGRDGLNIGVIIPMIKSIAQIDFGRAEWVLVIEKDGKGNPDLQTKKFLHLLHVAKPELPVFGLVDYDPYGIRIMRSYSHGTRGHAHETGVTVPSLQWLGIKSGDLVGAVRDDAAERDPYHNNDQRLGLNGQTPARRNFESIDFLKSRDRSIAWGLLKDIPSDVDDYNMECRRELQIMLFLNIKAEIQAVDEAGDISNWLDAHMKRD</sequence>
<dbReference type="RefSeq" id="XP_038746517.1">
    <property type="nucleotide sequence ID" value="XM_038888041.1"/>
</dbReference>
<dbReference type="Pfam" id="PF21180">
    <property type="entry name" value="TOP6A-Spo11_Toprim"/>
    <property type="match status" value="1"/>
</dbReference>
<evidence type="ECO:0000256" key="5">
    <source>
        <dbReference type="ARBA" id="ARBA00022723"/>
    </source>
</evidence>
<evidence type="ECO:0000256" key="7">
    <source>
        <dbReference type="ARBA" id="ARBA00023029"/>
    </source>
</evidence>
<evidence type="ECO:0000256" key="11">
    <source>
        <dbReference type="SAM" id="MobiDB-lite"/>
    </source>
</evidence>
<evidence type="ECO:0000256" key="6">
    <source>
        <dbReference type="ARBA" id="ARBA00022842"/>
    </source>
</evidence>
<dbReference type="InterPro" id="IPR036388">
    <property type="entry name" value="WH-like_DNA-bd_sf"/>
</dbReference>
<dbReference type="InterPro" id="IPR034136">
    <property type="entry name" value="TOPRIM_Topo6A/Spo11"/>
</dbReference>
<dbReference type="Gene3D" id="3.40.1360.10">
    <property type="match status" value="1"/>
</dbReference>
<dbReference type="PANTHER" id="PTHR10848:SF0">
    <property type="entry name" value="MEIOTIC RECOMBINATION PROTEIN SPO11"/>
    <property type="match status" value="1"/>
</dbReference>
<feature type="active site" description="O-(5'-phospho-DNA)-tyrosine intermediate" evidence="10">
    <location>
        <position position="135"/>
    </location>
</feature>
<proteinExistence type="inferred from homology"/>
<feature type="domain" description="Topoisomerase 6 subunit A/Spo11 TOPRIM" evidence="13">
    <location>
        <begin position="186"/>
        <end position="265"/>
    </location>
</feature>
<dbReference type="Gene3D" id="1.10.10.10">
    <property type="entry name" value="Winged helix-like DNA-binding domain superfamily/Winged helix DNA-binding domain"/>
    <property type="match status" value="1"/>
</dbReference>
<feature type="region of interest" description="Disordered" evidence="11">
    <location>
        <begin position="1"/>
        <end position="26"/>
    </location>
</feature>
<evidence type="ECO:0000256" key="8">
    <source>
        <dbReference type="ARBA" id="ARBA00023125"/>
    </source>
</evidence>
<keyword evidence="7 10" id="KW-0799">Topoisomerase</keyword>
<dbReference type="GO" id="GO:0046872">
    <property type="term" value="F:metal ion binding"/>
    <property type="evidence" value="ECO:0007669"/>
    <property type="project" value="UniProtKB-KW"/>
</dbReference>
<evidence type="ECO:0000313" key="14">
    <source>
        <dbReference type="EMBL" id="KAF9877056.1"/>
    </source>
</evidence>
<evidence type="ECO:0000313" key="15">
    <source>
        <dbReference type="Proteomes" id="UP000781932"/>
    </source>
</evidence>
<comment type="catalytic activity">
    <reaction evidence="1 10">
        <text>ATP-dependent breakage, passage and rejoining of double-stranded DNA.</text>
        <dbReference type="EC" id="5.6.2.2"/>
    </reaction>
</comment>
<dbReference type="PROSITE" id="PS52041">
    <property type="entry name" value="TOPO_IIB"/>
    <property type="match status" value="1"/>
</dbReference>
<evidence type="ECO:0000256" key="4">
    <source>
        <dbReference type="ARBA" id="ARBA00012895"/>
    </source>
</evidence>
<evidence type="ECO:0000256" key="10">
    <source>
        <dbReference type="PROSITE-ProRule" id="PRU01385"/>
    </source>
</evidence>
<dbReference type="InterPro" id="IPR013049">
    <property type="entry name" value="Spo11/TopoVI_A_N"/>
</dbReference>
<evidence type="ECO:0000256" key="1">
    <source>
        <dbReference type="ARBA" id="ARBA00000185"/>
    </source>
</evidence>
<dbReference type="GO" id="GO:0003677">
    <property type="term" value="F:DNA binding"/>
    <property type="evidence" value="ECO:0007669"/>
    <property type="project" value="UniProtKB-UniRule"/>
</dbReference>
<evidence type="ECO:0000259" key="12">
    <source>
        <dbReference type="Pfam" id="PF04406"/>
    </source>
</evidence>
<protein>
    <recommendedName>
        <fullName evidence="4">DNA topoisomerase (ATP-hydrolyzing)</fullName>
        <ecNumber evidence="4">5.6.2.2</ecNumber>
    </recommendedName>
</protein>
<dbReference type="OrthoDB" id="5377392at2759"/>
<organism evidence="14 15">
    <name type="scientific">Colletotrichum karsti</name>
    <dbReference type="NCBI Taxonomy" id="1095194"/>
    <lineage>
        <taxon>Eukaryota</taxon>
        <taxon>Fungi</taxon>
        <taxon>Dikarya</taxon>
        <taxon>Ascomycota</taxon>
        <taxon>Pezizomycotina</taxon>
        <taxon>Sordariomycetes</taxon>
        <taxon>Hypocreomycetidae</taxon>
        <taxon>Glomerellales</taxon>
        <taxon>Glomerellaceae</taxon>
        <taxon>Colletotrichum</taxon>
        <taxon>Colletotrichum boninense species complex</taxon>
    </lineage>
</organism>
<evidence type="ECO:0000256" key="3">
    <source>
        <dbReference type="ARBA" id="ARBA00006559"/>
    </source>
</evidence>
<comment type="cofactor">
    <cofactor evidence="2">
        <name>Mg(2+)</name>
        <dbReference type="ChEBI" id="CHEBI:18420"/>
    </cofactor>
</comment>
<comment type="similarity">
    <text evidence="3 10">Belongs to the TOP6A family.</text>
</comment>
<dbReference type="AlphaFoldDB" id="A0A9P6IAM6"/>
<gene>
    <name evidence="14" type="ORF">CkaCkLH20_05322</name>
</gene>
<dbReference type="CDD" id="cd00223">
    <property type="entry name" value="TOPRIM_TopoIIB_SPO"/>
    <property type="match status" value="1"/>
</dbReference>
<keyword evidence="9 10" id="KW-0413">Isomerase</keyword>
<dbReference type="PANTHER" id="PTHR10848">
    <property type="entry name" value="MEIOTIC RECOMBINATION PROTEIN SPO11"/>
    <property type="match status" value="1"/>
</dbReference>
<dbReference type="EC" id="5.6.2.2" evidence="4"/>
<dbReference type="GeneID" id="62161115"/>
<dbReference type="GO" id="GO:0000706">
    <property type="term" value="P:meiotic DNA double-strand break processing"/>
    <property type="evidence" value="ECO:0007669"/>
    <property type="project" value="TreeGrafter"/>
</dbReference>
<accession>A0A9P6IAM6</accession>
<evidence type="ECO:0000256" key="2">
    <source>
        <dbReference type="ARBA" id="ARBA00001946"/>
    </source>
</evidence>
<dbReference type="Pfam" id="PF04406">
    <property type="entry name" value="TP6A_N"/>
    <property type="match status" value="1"/>
</dbReference>
<feature type="domain" description="Spo11/DNA topoisomerase VI subunit A N-terminal" evidence="12">
    <location>
        <begin position="109"/>
        <end position="167"/>
    </location>
</feature>
<dbReference type="GO" id="GO:0005524">
    <property type="term" value="F:ATP binding"/>
    <property type="evidence" value="ECO:0007669"/>
    <property type="project" value="InterPro"/>
</dbReference>
<dbReference type="SUPFAM" id="SSF56726">
    <property type="entry name" value="DNA topoisomerase IV, alpha subunit"/>
    <property type="match status" value="1"/>
</dbReference>
<evidence type="ECO:0000259" key="13">
    <source>
        <dbReference type="Pfam" id="PF21180"/>
    </source>
</evidence>
<dbReference type="InterPro" id="IPR036078">
    <property type="entry name" value="Spo11/TopoVI_A_sf"/>
</dbReference>
<dbReference type="GO" id="GO:0000228">
    <property type="term" value="C:nuclear chromosome"/>
    <property type="evidence" value="ECO:0007669"/>
    <property type="project" value="TreeGrafter"/>
</dbReference>
<dbReference type="Proteomes" id="UP000781932">
    <property type="component" value="Unassembled WGS sequence"/>
</dbReference>
<reference evidence="14" key="2">
    <citation type="submission" date="2020-11" db="EMBL/GenBank/DDBJ databases">
        <title>Whole genome sequencing of Colletotrichum sp.</title>
        <authorList>
            <person name="Li H."/>
        </authorList>
    </citation>
    <scope>NUCLEOTIDE SEQUENCE</scope>
    <source>
        <strain evidence="14">CkLH20</strain>
    </source>
</reference>